<evidence type="ECO:0000313" key="4">
    <source>
        <dbReference type="Proteomes" id="UP000001292"/>
    </source>
</evidence>
<dbReference type="GO" id="GO:0000785">
    <property type="term" value="C:chromatin"/>
    <property type="evidence" value="ECO:0007669"/>
    <property type="project" value="EnsemblMetazoa"/>
</dbReference>
<evidence type="ECO:0000313" key="3">
    <source>
        <dbReference type="EMBL" id="EDW44027.1"/>
    </source>
</evidence>
<dbReference type="SMART" id="SM00868">
    <property type="entry name" value="zf-AD"/>
    <property type="match status" value="1"/>
</dbReference>
<dbReference type="Gene3D" id="3.40.1800.20">
    <property type="match status" value="1"/>
</dbReference>
<proteinExistence type="predicted"/>
<feature type="binding site" evidence="1">
    <location>
        <position position="69"/>
    </location>
    <ligand>
        <name>Zn(2+)</name>
        <dbReference type="ChEBI" id="CHEBI:29105"/>
    </ligand>
</feature>
<evidence type="ECO:0000256" key="1">
    <source>
        <dbReference type="PROSITE-ProRule" id="PRU01263"/>
    </source>
</evidence>
<dbReference type="InterPro" id="IPR012934">
    <property type="entry name" value="Znf_AD"/>
</dbReference>
<dbReference type="AlphaFoldDB" id="B4I9Z6"/>
<feature type="binding site" evidence="1">
    <location>
        <position position="66"/>
    </location>
    <ligand>
        <name>Zn(2+)</name>
        <dbReference type="ChEBI" id="CHEBI:29105"/>
    </ligand>
</feature>
<sequence>MMNGKIAEAVVLNCRTCTRACKLHKPLQEEIDLGSEGSTTLASMLNYCAGLSFEPQDGAAMPQHICLHCLQLLEQAFNFKRMVIESDDLLRQALDEAVGTSFYQSQIHSPNQSQQHDQQLQAFDSEEYLMIEMLNEEQENIANVSSYHFRVQWNAGALVHSHRELTIAHSGHQSLKSLILGLFGM</sequence>
<dbReference type="HOGENOM" id="CLU_1462816_0_0_1"/>
<feature type="domain" description="ZAD" evidence="2">
    <location>
        <begin position="12"/>
        <end position="93"/>
    </location>
</feature>
<dbReference type="Proteomes" id="UP000001292">
    <property type="component" value="Unassembled WGS sequence"/>
</dbReference>
<dbReference type="EMBL" id="CH480825">
    <property type="protein sequence ID" value="EDW44027.1"/>
    <property type="molecule type" value="Genomic_DNA"/>
</dbReference>
<gene>
    <name evidence="3" type="primary">Dsec\GM19248</name>
    <name evidence="3" type="ORF">Dsec_GM19248</name>
</gene>
<reference evidence="3 4" key="1">
    <citation type="journal article" date="2007" name="Nature">
        <title>Evolution of genes and genomes on the Drosophila phylogeny.</title>
        <authorList>
            <consortium name="Drosophila 12 Genomes Consortium"/>
            <person name="Clark A.G."/>
            <person name="Eisen M.B."/>
            <person name="Smith D.R."/>
            <person name="Bergman C.M."/>
            <person name="Oliver B."/>
            <person name="Markow T.A."/>
            <person name="Kaufman T.C."/>
            <person name="Kellis M."/>
            <person name="Gelbart W."/>
            <person name="Iyer V.N."/>
            <person name="Pollard D.A."/>
            <person name="Sackton T.B."/>
            <person name="Larracuente A.M."/>
            <person name="Singh N.D."/>
            <person name="Abad J.P."/>
            <person name="Abt D.N."/>
            <person name="Adryan B."/>
            <person name="Aguade M."/>
            <person name="Akashi H."/>
            <person name="Anderson W.W."/>
            <person name="Aquadro C.F."/>
            <person name="Ardell D.H."/>
            <person name="Arguello R."/>
            <person name="Artieri C.G."/>
            <person name="Barbash D.A."/>
            <person name="Barker D."/>
            <person name="Barsanti P."/>
            <person name="Batterham P."/>
            <person name="Batzoglou S."/>
            <person name="Begun D."/>
            <person name="Bhutkar A."/>
            <person name="Blanco E."/>
            <person name="Bosak S.A."/>
            <person name="Bradley R.K."/>
            <person name="Brand A.D."/>
            <person name="Brent M.R."/>
            <person name="Brooks A.N."/>
            <person name="Brown R.H."/>
            <person name="Butlin R.K."/>
            <person name="Caggese C."/>
            <person name="Calvi B.R."/>
            <person name="Bernardo de Carvalho A."/>
            <person name="Caspi A."/>
            <person name="Castrezana S."/>
            <person name="Celniker S.E."/>
            <person name="Chang J.L."/>
            <person name="Chapple C."/>
            <person name="Chatterji S."/>
            <person name="Chinwalla A."/>
            <person name="Civetta A."/>
            <person name="Clifton S.W."/>
            <person name="Comeron J.M."/>
            <person name="Costello J.C."/>
            <person name="Coyne J.A."/>
            <person name="Daub J."/>
            <person name="David R.G."/>
            <person name="Delcher A.L."/>
            <person name="Delehaunty K."/>
            <person name="Do C.B."/>
            <person name="Ebling H."/>
            <person name="Edwards K."/>
            <person name="Eickbush T."/>
            <person name="Evans J.D."/>
            <person name="Filipski A."/>
            <person name="Findeiss S."/>
            <person name="Freyhult E."/>
            <person name="Fulton L."/>
            <person name="Fulton R."/>
            <person name="Garcia A.C."/>
            <person name="Gardiner A."/>
            <person name="Garfield D.A."/>
            <person name="Garvin B.E."/>
            <person name="Gibson G."/>
            <person name="Gilbert D."/>
            <person name="Gnerre S."/>
            <person name="Godfrey J."/>
            <person name="Good R."/>
            <person name="Gotea V."/>
            <person name="Gravely B."/>
            <person name="Greenberg A.J."/>
            <person name="Griffiths-Jones S."/>
            <person name="Gross S."/>
            <person name="Guigo R."/>
            <person name="Gustafson E.A."/>
            <person name="Haerty W."/>
            <person name="Hahn M.W."/>
            <person name="Halligan D.L."/>
            <person name="Halpern A.L."/>
            <person name="Halter G.M."/>
            <person name="Han M.V."/>
            <person name="Heger A."/>
            <person name="Hillier L."/>
            <person name="Hinrichs A.S."/>
            <person name="Holmes I."/>
            <person name="Hoskins R.A."/>
            <person name="Hubisz M.J."/>
            <person name="Hultmark D."/>
            <person name="Huntley M.A."/>
            <person name="Jaffe D.B."/>
            <person name="Jagadeeshan S."/>
            <person name="Jeck W.R."/>
            <person name="Johnson J."/>
            <person name="Jones C.D."/>
            <person name="Jordan W.C."/>
            <person name="Karpen G.H."/>
            <person name="Kataoka E."/>
            <person name="Keightley P.D."/>
            <person name="Kheradpour P."/>
            <person name="Kirkness E.F."/>
            <person name="Koerich L.B."/>
            <person name="Kristiansen K."/>
            <person name="Kudrna D."/>
            <person name="Kulathinal R.J."/>
            <person name="Kumar S."/>
            <person name="Kwok R."/>
            <person name="Lander E."/>
            <person name="Langley C.H."/>
            <person name="Lapoint R."/>
            <person name="Lazzaro B.P."/>
            <person name="Lee S.J."/>
            <person name="Levesque L."/>
            <person name="Li R."/>
            <person name="Lin C.F."/>
            <person name="Lin M.F."/>
            <person name="Lindblad-Toh K."/>
            <person name="Llopart A."/>
            <person name="Long M."/>
            <person name="Low L."/>
            <person name="Lozovsky E."/>
            <person name="Lu J."/>
            <person name="Luo M."/>
            <person name="Machado C.A."/>
            <person name="Makalowski W."/>
            <person name="Marzo M."/>
            <person name="Matsuda M."/>
            <person name="Matzkin L."/>
            <person name="McAllister B."/>
            <person name="McBride C.S."/>
            <person name="McKernan B."/>
            <person name="McKernan K."/>
            <person name="Mendez-Lago M."/>
            <person name="Minx P."/>
            <person name="Mollenhauer M.U."/>
            <person name="Montooth K."/>
            <person name="Mount S.M."/>
            <person name="Mu X."/>
            <person name="Myers E."/>
            <person name="Negre B."/>
            <person name="Newfeld S."/>
            <person name="Nielsen R."/>
            <person name="Noor M.A."/>
            <person name="O'Grady P."/>
            <person name="Pachter L."/>
            <person name="Papaceit M."/>
            <person name="Parisi M.J."/>
            <person name="Parisi M."/>
            <person name="Parts L."/>
            <person name="Pedersen J.S."/>
            <person name="Pesole G."/>
            <person name="Phillippy A.M."/>
            <person name="Ponting C.P."/>
            <person name="Pop M."/>
            <person name="Porcelli D."/>
            <person name="Powell J.R."/>
            <person name="Prohaska S."/>
            <person name="Pruitt K."/>
            <person name="Puig M."/>
            <person name="Quesneville H."/>
            <person name="Ram K.R."/>
            <person name="Rand D."/>
            <person name="Rasmussen M.D."/>
            <person name="Reed L.K."/>
            <person name="Reenan R."/>
            <person name="Reily A."/>
            <person name="Remington K.A."/>
            <person name="Rieger T.T."/>
            <person name="Ritchie M.G."/>
            <person name="Robin C."/>
            <person name="Rogers Y.H."/>
            <person name="Rohde C."/>
            <person name="Rozas J."/>
            <person name="Rubenfield M.J."/>
            <person name="Ruiz A."/>
            <person name="Russo S."/>
            <person name="Salzberg S.L."/>
            <person name="Sanchez-Gracia A."/>
            <person name="Saranga D.J."/>
            <person name="Sato H."/>
            <person name="Schaeffer S.W."/>
            <person name="Schatz M.C."/>
            <person name="Schlenke T."/>
            <person name="Schwartz R."/>
            <person name="Segarra C."/>
            <person name="Singh R.S."/>
            <person name="Sirot L."/>
            <person name="Sirota M."/>
            <person name="Sisneros N.B."/>
            <person name="Smith C.D."/>
            <person name="Smith T.F."/>
            <person name="Spieth J."/>
            <person name="Stage D.E."/>
            <person name="Stark A."/>
            <person name="Stephan W."/>
            <person name="Strausberg R.L."/>
            <person name="Strempel S."/>
            <person name="Sturgill D."/>
            <person name="Sutton G."/>
            <person name="Sutton G.G."/>
            <person name="Tao W."/>
            <person name="Teichmann S."/>
            <person name="Tobari Y.N."/>
            <person name="Tomimura Y."/>
            <person name="Tsolas J.M."/>
            <person name="Valente V.L."/>
            <person name="Venter E."/>
            <person name="Venter J.C."/>
            <person name="Vicario S."/>
            <person name="Vieira F.G."/>
            <person name="Vilella A.J."/>
            <person name="Villasante A."/>
            <person name="Walenz B."/>
            <person name="Wang J."/>
            <person name="Wasserman M."/>
            <person name="Watts T."/>
            <person name="Wilson D."/>
            <person name="Wilson R.K."/>
            <person name="Wing R.A."/>
            <person name="Wolfner M.F."/>
            <person name="Wong A."/>
            <person name="Wong G.K."/>
            <person name="Wu C.I."/>
            <person name="Wu G."/>
            <person name="Yamamoto D."/>
            <person name="Yang H.P."/>
            <person name="Yang S.P."/>
            <person name="Yorke J.A."/>
            <person name="Yoshida K."/>
            <person name="Zdobnov E."/>
            <person name="Zhang P."/>
            <person name="Zhang Y."/>
            <person name="Zimin A.V."/>
            <person name="Baldwin J."/>
            <person name="Abdouelleil A."/>
            <person name="Abdulkadir J."/>
            <person name="Abebe A."/>
            <person name="Abera B."/>
            <person name="Abreu J."/>
            <person name="Acer S.C."/>
            <person name="Aftuck L."/>
            <person name="Alexander A."/>
            <person name="An P."/>
            <person name="Anderson E."/>
            <person name="Anderson S."/>
            <person name="Arachi H."/>
            <person name="Azer M."/>
            <person name="Bachantsang P."/>
            <person name="Barry A."/>
            <person name="Bayul T."/>
            <person name="Berlin A."/>
            <person name="Bessette D."/>
            <person name="Bloom T."/>
            <person name="Blye J."/>
            <person name="Boguslavskiy L."/>
            <person name="Bonnet C."/>
            <person name="Boukhgalter B."/>
            <person name="Bourzgui I."/>
            <person name="Brown A."/>
            <person name="Cahill P."/>
            <person name="Channer S."/>
            <person name="Cheshatsang Y."/>
            <person name="Chuda L."/>
            <person name="Citroen M."/>
            <person name="Collymore A."/>
            <person name="Cooke P."/>
            <person name="Costello M."/>
            <person name="D'Aco K."/>
            <person name="Daza R."/>
            <person name="De Haan G."/>
            <person name="DeGray S."/>
            <person name="DeMaso C."/>
            <person name="Dhargay N."/>
            <person name="Dooley K."/>
            <person name="Dooley E."/>
            <person name="Doricent M."/>
            <person name="Dorje P."/>
            <person name="Dorjee K."/>
            <person name="Dupes A."/>
            <person name="Elong R."/>
            <person name="Falk J."/>
            <person name="Farina A."/>
            <person name="Faro S."/>
            <person name="Ferguson D."/>
            <person name="Fisher S."/>
            <person name="Foley C.D."/>
            <person name="Franke A."/>
            <person name="Friedrich D."/>
            <person name="Gadbois L."/>
            <person name="Gearin G."/>
            <person name="Gearin C.R."/>
            <person name="Giannoukos G."/>
            <person name="Goode T."/>
            <person name="Graham J."/>
            <person name="Grandbois E."/>
            <person name="Grewal S."/>
            <person name="Gyaltsen K."/>
            <person name="Hafez N."/>
            <person name="Hagos B."/>
            <person name="Hall J."/>
            <person name="Henson C."/>
            <person name="Hollinger A."/>
            <person name="Honan T."/>
            <person name="Huard M.D."/>
            <person name="Hughes L."/>
            <person name="Hurhula B."/>
            <person name="Husby M.E."/>
            <person name="Kamat A."/>
            <person name="Kanga B."/>
            <person name="Kashin S."/>
            <person name="Khazanovich D."/>
            <person name="Kisner P."/>
            <person name="Lance K."/>
            <person name="Lara M."/>
            <person name="Lee W."/>
            <person name="Lennon N."/>
            <person name="Letendre F."/>
            <person name="LeVine R."/>
            <person name="Lipovsky A."/>
            <person name="Liu X."/>
            <person name="Liu J."/>
            <person name="Liu S."/>
            <person name="Lokyitsang T."/>
            <person name="Lokyitsang Y."/>
            <person name="Lubonja R."/>
            <person name="Lui A."/>
            <person name="MacDonald P."/>
            <person name="Magnisalis V."/>
            <person name="Maru K."/>
            <person name="Matthews C."/>
            <person name="McCusker W."/>
            <person name="McDonough S."/>
            <person name="Mehta T."/>
            <person name="Meldrim J."/>
            <person name="Meneus L."/>
            <person name="Mihai O."/>
            <person name="Mihalev A."/>
            <person name="Mihova T."/>
            <person name="Mittelman R."/>
            <person name="Mlenga V."/>
            <person name="Montmayeur A."/>
            <person name="Mulrain L."/>
            <person name="Navidi A."/>
            <person name="Naylor J."/>
            <person name="Negash T."/>
            <person name="Nguyen T."/>
            <person name="Nguyen N."/>
            <person name="Nicol R."/>
            <person name="Norbu C."/>
            <person name="Norbu N."/>
            <person name="Novod N."/>
            <person name="O'Neill B."/>
            <person name="Osman S."/>
            <person name="Markiewicz E."/>
            <person name="Oyono O.L."/>
            <person name="Patti C."/>
            <person name="Phunkhang P."/>
            <person name="Pierre F."/>
            <person name="Priest M."/>
            <person name="Raghuraman S."/>
            <person name="Rege F."/>
            <person name="Reyes R."/>
            <person name="Rise C."/>
            <person name="Rogov P."/>
            <person name="Ross K."/>
            <person name="Ryan E."/>
            <person name="Settipalli S."/>
            <person name="Shea T."/>
            <person name="Sherpa N."/>
            <person name="Shi L."/>
            <person name="Shih D."/>
            <person name="Sparrow T."/>
            <person name="Spaulding J."/>
            <person name="Stalker J."/>
            <person name="Stange-Thomann N."/>
            <person name="Stavropoulos S."/>
            <person name="Stone C."/>
            <person name="Strader C."/>
            <person name="Tesfaye S."/>
            <person name="Thomson T."/>
            <person name="Thoulutsang Y."/>
            <person name="Thoulutsang D."/>
            <person name="Topham K."/>
            <person name="Topping I."/>
            <person name="Tsamla T."/>
            <person name="Vassiliev H."/>
            <person name="Vo A."/>
            <person name="Wangchuk T."/>
            <person name="Wangdi T."/>
            <person name="Weiand M."/>
            <person name="Wilkinson J."/>
            <person name="Wilson A."/>
            <person name="Yadav S."/>
            <person name="Young G."/>
            <person name="Yu Q."/>
            <person name="Zembek L."/>
            <person name="Zhong D."/>
            <person name="Zimmer A."/>
            <person name="Zwirko Z."/>
            <person name="Jaffe D.B."/>
            <person name="Alvarez P."/>
            <person name="Brockman W."/>
            <person name="Butler J."/>
            <person name="Chin C."/>
            <person name="Gnerre S."/>
            <person name="Grabherr M."/>
            <person name="Kleber M."/>
            <person name="Mauceli E."/>
            <person name="MacCallum I."/>
        </authorList>
    </citation>
    <scope>NUCLEOTIDE SEQUENCE [LARGE SCALE GENOMIC DNA]</scope>
    <source>
        <strain evidence="4">Rob3c / Tucson 14021-0248.25</strain>
    </source>
</reference>
<dbReference type="PROSITE" id="PS51915">
    <property type="entry name" value="ZAD"/>
    <property type="match status" value="1"/>
</dbReference>
<dbReference type="GO" id="GO:0005634">
    <property type="term" value="C:nucleus"/>
    <property type="evidence" value="ECO:0007669"/>
    <property type="project" value="EnsemblMetazoa"/>
</dbReference>
<accession>B4I9Z6</accession>
<dbReference type="Pfam" id="PF07776">
    <property type="entry name" value="zf-AD"/>
    <property type="match status" value="1"/>
</dbReference>
<keyword evidence="1" id="KW-0863">Zinc-finger</keyword>
<keyword evidence="1" id="KW-0862">Zinc</keyword>
<name>B4I9Z6_DROSE</name>
<protein>
    <submittedName>
        <fullName evidence="3">GM19248</fullName>
    </submittedName>
</protein>
<keyword evidence="4" id="KW-1185">Reference proteome</keyword>
<dbReference type="GO" id="GO:0008270">
    <property type="term" value="F:zinc ion binding"/>
    <property type="evidence" value="ECO:0007669"/>
    <property type="project" value="UniProtKB-UniRule"/>
</dbReference>
<evidence type="ECO:0000259" key="2">
    <source>
        <dbReference type="PROSITE" id="PS51915"/>
    </source>
</evidence>
<feature type="binding site" evidence="1">
    <location>
        <position position="17"/>
    </location>
    <ligand>
        <name>Zn(2+)</name>
        <dbReference type="ChEBI" id="CHEBI:29105"/>
    </ligand>
</feature>
<dbReference type="FunFam" id="3.40.1800.20:FF:000019">
    <property type="entry name" value="Zeste-white 5"/>
    <property type="match status" value="1"/>
</dbReference>
<dbReference type="PhylomeDB" id="B4I9Z6"/>
<dbReference type="GO" id="GO:0043035">
    <property type="term" value="F:chromatin insulator sequence binding"/>
    <property type="evidence" value="ECO:0007669"/>
    <property type="project" value="EnsemblMetazoa"/>
</dbReference>
<feature type="binding site" evidence="1">
    <location>
        <position position="14"/>
    </location>
    <ligand>
        <name>Zn(2+)</name>
        <dbReference type="ChEBI" id="CHEBI:29105"/>
    </ligand>
</feature>
<keyword evidence="1" id="KW-0479">Metal-binding</keyword>
<dbReference type="SUPFAM" id="SSF57716">
    <property type="entry name" value="Glucocorticoid receptor-like (DNA-binding domain)"/>
    <property type="match status" value="1"/>
</dbReference>
<organism evidence="4">
    <name type="scientific">Drosophila sechellia</name>
    <name type="common">Fruit fly</name>
    <dbReference type="NCBI Taxonomy" id="7238"/>
    <lineage>
        <taxon>Eukaryota</taxon>
        <taxon>Metazoa</taxon>
        <taxon>Ecdysozoa</taxon>
        <taxon>Arthropoda</taxon>
        <taxon>Hexapoda</taxon>
        <taxon>Insecta</taxon>
        <taxon>Pterygota</taxon>
        <taxon>Neoptera</taxon>
        <taxon>Endopterygota</taxon>
        <taxon>Diptera</taxon>
        <taxon>Brachycera</taxon>
        <taxon>Muscomorpha</taxon>
        <taxon>Ephydroidea</taxon>
        <taxon>Drosophilidae</taxon>
        <taxon>Drosophila</taxon>
        <taxon>Sophophora</taxon>
    </lineage>
</organism>